<dbReference type="EMBL" id="JAAFGS010000001">
    <property type="protein sequence ID" value="NGZ74145.1"/>
    <property type="molecule type" value="Genomic_DNA"/>
</dbReference>
<gene>
    <name evidence="9" type="ORF">GYN08_02370</name>
</gene>
<keyword evidence="4" id="KW-0378">Hydrolase</keyword>
<dbReference type="InterPro" id="IPR036895">
    <property type="entry name" value="Uracil-DNA_glycosylase-like_sf"/>
</dbReference>
<evidence type="ECO:0000259" key="8">
    <source>
        <dbReference type="SMART" id="SM00986"/>
    </source>
</evidence>
<dbReference type="Gene3D" id="3.40.470.10">
    <property type="entry name" value="Uracil-DNA glycosylase-like domain"/>
    <property type="match status" value="1"/>
</dbReference>
<evidence type="ECO:0000256" key="7">
    <source>
        <dbReference type="ARBA" id="ARBA00023204"/>
    </source>
</evidence>
<feature type="domain" description="Uracil-DNA glycosylase-like" evidence="8">
    <location>
        <begin position="34"/>
        <end position="217"/>
    </location>
</feature>
<proteinExistence type="predicted"/>
<dbReference type="InterPro" id="IPR005122">
    <property type="entry name" value="Uracil-DNA_glycosylase-like"/>
</dbReference>
<keyword evidence="1" id="KW-0004">4Fe-4S</keyword>
<evidence type="ECO:0000313" key="10">
    <source>
        <dbReference type="Proteomes" id="UP000800303"/>
    </source>
</evidence>
<dbReference type="PANTHER" id="PTHR33693">
    <property type="entry name" value="TYPE-5 URACIL-DNA GLYCOSYLASE"/>
    <property type="match status" value="1"/>
</dbReference>
<evidence type="ECO:0000256" key="5">
    <source>
        <dbReference type="ARBA" id="ARBA00023004"/>
    </source>
</evidence>
<keyword evidence="2" id="KW-0479">Metal-binding</keyword>
<keyword evidence="3" id="KW-0227">DNA damage</keyword>
<reference evidence="9 10" key="1">
    <citation type="submission" date="2020-01" db="EMBL/GenBank/DDBJ databases">
        <title>Polyphasic characterisation and genomic insights into a novel alkali tolerant bacterium VR-M41.</title>
        <authorList>
            <person name="Vemuluri V.R."/>
        </authorList>
    </citation>
    <scope>NUCLEOTIDE SEQUENCE [LARGE SCALE GENOMIC DNA]</scope>
    <source>
        <strain evidence="9 10">VR-M41</strain>
    </source>
</reference>
<keyword evidence="6" id="KW-0411">Iron-sulfur</keyword>
<sequence length="229" mass="25097">MAVEVEFGSAPVAEDLIKECLQRSEGYDLEGFLLGQGAIPAKIMLVGEAPGATEIVEGRPFTGQAGKVLEEYLNKLGLTRRDIYITSAVRSRPFKDKVVAGTAAGTVPRLSRSNRTPTKNEVLAHAAILDAEIEYVQPRVIVPMGNIGLHRLIGSHETISSLHGKVIEGPILRLEDPNDPRSGYVFGERSYSIFPLYHPAAVIYNRSLEQVIDRDLTALKDFLAVKNNF</sequence>
<dbReference type="SUPFAM" id="SSF52141">
    <property type="entry name" value="Uracil-DNA glycosylase-like"/>
    <property type="match status" value="1"/>
</dbReference>
<keyword evidence="5" id="KW-0408">Iron</keyword>
<evidence type="ECO:0000256" key="6">
    <source>
        <dbReference type="ARBA" id="ARBA00023014"/>
    </source>
</evidence>
<evidence type="ECO:0000256" key="4">
    <source>
        <dbReference type="ARBA" id="ARBA00022801"/>
    </source>
</evidence>
<evidence type="ECO:0000313" key="9">
    <source>
        <dbReference type="EMBL" id="NGZ74145.1"/>
    </source>
</evidence>
<protein>
    <submittedName>
        <fullName evidence="9">Uracil-DNA glycosylase</fullName>
    </submittedName>
</protein>
<evidence type="ECO:0000256" key="2">
    <source>
        <dbReference type="ARBA" id="ARBA00022723"/>
    </source>
</evidence>
<comment type="caution">
    <text evidence="9">The sequence shown here is derived from an EMBL/GenBank/DDBJ whole genome shotgun (WGS) entry which is preliminary data.</text>
</comment>
<evidence type="ECO:0000256" key="3">
    <source>
        <dbReference type="ARBA" id="ARBA00022763"/>
    </source>
</evidence>
<dbReference type="PANTHER" id="PTHR33693:SF1">
    <property type="entry name" value="TYPE-4 URACIL-DNA GLYCOSYLASE"/>
    <property type="match status" value="1"/>
</dbReference>
<evidence type="ECO:0000256" key="1">
    <source>
        <dbReference type="ARBA" id="ARBA00022485"/>
    </source>
</evidence>
<keyword evidence="10" id="KW-1185">Reference proteome</keyword>
<accession>A0ABX0F2Q4</accession>
<dbReference type="Pfam" id="PF03167">
    <property type="entry name" value="UDG"/>
    <property type="match status" value="1"/>
</dbReference>
<dbReference type="Proteomes" id="UP000800303">
    <property type="component" value="Unassembled WGS sequence"/>
</dbReference>
<dbReference type="SMART" id="SM00986">
    <property type="entry name" value="UDG"/>
    <property type="match status" value="1"/>
</dbReference>
<dbReference type="InterPro" id="IPR051536">
    <property type="entry name" value="UDG_Type-4/5"/>
</dbReference>
<dbReference type="SMART" id="SM00987">
    <property type="entry name" value="UreE_C"/>
    <property type="match status" value="1"/>
</dbReference>
<keyword evidence="7" id="KW-0234">DNA repair</keyword>
<name>A0ABX0F2Q4_9BACL</name>
<organism evidence="9 10">
    <name type="scientific">Saccharibacillus alkalitolerans</name>
    <dbReference type="NCBI Taxonomy" id="2705290"/>
    <lineage>
        <taxon>Bacteria</taxon>
        <taxon>Bacillati</taxon>
        <taxon>Bacillota</taxon>
        <taxon>Bacilli</taxon>
        <taxon>Bacillales</taxon>
        <taxon>Paenibacillaceae</taxon>
        <taxon>Saccharibacillus</taxon>
    </lineage>
</organism>
<dbReference type="CDD" id="cd10030">
    <property type="entry name" value="UDG-F4_TTUDGA_SPO1dp_like"/>
    <property type="match status" value="1"/>
</dbReference>